<reference evidence="3 4" key="1">
    <citation type="submission" date="2017-09" db="EMBL/GenBank/DDBJ databases">
        <title>Genome sequencing of Besnoitia besnoiti strain Bb-Ger1.</title>
        <authorList>
            <person name="Schares G."/>
            <person name="Venepally P."/>
            <person name="Lorenzi H.A."/>
        </authorList>
    </citation>
    <scope>NUCLEOTIDE SEQUENCE [LARGE SCALE GENOMIC DNA]</scope>
    <source>
        <strain evidence="3 4">Bb-Ger1</strain>
    </source>
</reference>
<feature type="transmembrane region" description="Helical" evidence="2">
    <location>
        <begin position="159"/>
        <end position="185"/>
    </location>
</feature>
<comment type="caution">
    <text evidence="3">The sequence shown here is derived from an EMBL/GenBank/DDBJ whole genome shotgun (WGS) entry which is preliminary data.</text>
</comment>
<keyword evidence="4" id="KW-1185">Reference proteome</keyword>
<feature type="transmembrane region" description="Helical" evidence="2">
    <location>
        <begin position="205"/>
        <end position="227"/>
    </location>
</feature>
<dbReference type="AlphaFoldDB" id="A0A2A9M2U0"/>
<sequence>MQPWAPSPHGFGDGLGPGGGRGDGGDRAGVSSGTGHHGGPYGPAAGPGGPFGNVAGGGSRGSPTALAGYAPPGGGLRRRFTQNLLHRRQSDLPPEGPSAGLSPEPVVYRHGSTMNTRAAASPRPAPPNAPRRSASPPVPPRRARGSTRRERKLLRDLEYVRGIPVSSIGFWASLYRFFLILFIGGREGLKTVLDDAFHLTWCEQIRLLIAPLGFHTMQGALFAMMALSVPTTWKRLPGIAAWPDFFPVSAWQSLSVVDRSAVVIIGISFAVELFAFTFTAPFFDVLFVAGGTVLRLLSEYLLIRSIAVSLAQQLPTTAAEQNGSRFVGFAVCCLFVIRSLYHVLALIVPGCFALCGKRLMTCRREKKKGYEQAPASDEWRAGVGHREVYSVSNALNFTVCRHFLSPISYNALLVGPDVVKGIRLLDNMAHAQLCDIMLTVGLQFYALTMHINWYDLGVFIGHDVFLGIYAVVGQTIRILAQRRFELKLLLDQLVLQRSIDFRLPGDDEEDVSDEGDLDTKGRKKDRRTIGIVTLADIEEEYQVEGFFSSPGNIFPQIF</sequence>
<protein>
    <recommendedName>
        <fullName evidence="5">Transmembrane protein</fullName>
    </recommendedName>
</protein>
<feature type="transmembrane region" description="Helical" evidence="2">
    <location>
        <begin position="261"/>
        <end position="283"/>
    </location>
</feature>
<name>A0A2A9M2U0_BESBE</name>
<dbReference type="GeneID" id="40307560"/>
<dbReference type="OrthoDB" id="331184at2759"/>
<dbReference type="KEGG" id="bbes:BESB_025000"/>
<keyword evidence="2" id="KW-1133">Transmembrane helix</keyword>
<accession>A0A2A9M2U0</accession>
<feature type="compositionally biased region" description="Gly residues" evidence="1">
    <location>
        <begin position="11"/>
        <end position="22"/>
    </location>
</feature>
<feature type="compositionally biased region" description="Gly residues" evidence="1">
    <location>
        <begin position="35"/>
        <end position="60"/>
    </location>
</feature>
<dbReference type="Proteomes" id="UP000224006">
    <property type="component" value="Unassembled WGS sequence"/>
</dbReference>
<feature type="transmembrane region" description="Helical" evidence="2">
    <location>
        <begin position="326"/>
        <end position="355"/>
    </location>
</feature>
<feature type="transmembrane region" description="Helical" evidence="2">
    <location>
        <begin position="459"/>
        <end position="480"/>
    </location>
</feature>
<keyword evidence="2" id="KW-0472">Membrane</keyword>
<dbReference type="RefSeq" id="XP_029215543.1">
    <property type="nucleotide sequence ID" value="XM_029361188.1"/>
</dbReference>
<gene>
    <name evidence="3" type="ORF">BESB_025000</name>
</gene>
<evidence type="ECO:0000313" key="4">
    <source>
        <dbReference type="Proteomes" id="UP000224006"/>
    </source>
</evidence>
<organism evidence="3 4">
    <name type="scientific">Besnoitia besnoiti</name>
    <name type="common">Apicomplexan protozoan</name>
    <dbReference type="NCBI Taxonomy" id="94643"/>
    <lineage>
        <taxon>Eukaryota</taxon>
        <taxon>Sar</taxon>
        <taxon>Alveolata</taxon>
        <taxon>Apicomplexa</taxon>
        <taxon>Conoidasida</taxon>
        <taxon>Coccidia</taxon>
        <taxon>Eucoccidiorida</taxon>
        <taxon>Eimeriorina</taxon>
        <taxon>Sarcocystidae</taxon>
        <taxon>Besnoitia</taxon>
    </lineage>
</organism>
<evidence type="ECO:0000313" key="3">
    <source>
        <dbReference type="EMBL" id="PFH31534.1"/>
    </source>
</evidence>
<evidence type="ECO:0000256" key="1">
    <source>
        <dbReference type="SAM" id="MobiDB-lite"/>
    </source>
</evidence>
<dbReference type="EMBL" id="NWUJ01000014">
    <property type="protein sequence ID" value="PFH31534.1"/>
    <property type="molecule type" value="Genomic_DNA"/>
</dbReference>
<keyword evidence="2" id="KW-0812">Transmembrane</keyword>
<evidence type="ECO:0000256" key="2">
    <source>
        <dbReference type="SAM" id="Phobius"/>
    </source>
</evidence>
<dbReference type="VEuPathDB" id="ToxoDB:BESB_025000"/>
<feature type="region of interest" description="Disordered" evidence="1">
    <location>
        <begin position="1"/>
        <end position="148"/>
    </location>
</feature>
<proteinExistence type="predicted"/>
<evidence type="ECO:0008006" key="5">
    <source>
        <dbReference type="Google" id="ProtNLM"/>
    </source>
</evidence>